<dbReference type="Proteomes" id="UP000288730">
    <property type="component" value="Unassembled WGS sequence"/>
</dbReference>
<sequence>MVIDEDRLQQQPVPEPVDIATETLTYINPSHGRFHRLDKMLSFDDEQQALYEHPLPLVIVGSAGSGKTALVLEKMKQVAGDILYLSLSSFLVEKARTLYNASGEGSDVQNIDFLSLTEFLETLRIPEGREVTFSAFSDWLPRNQSLHWDLPIPCMRSSGA</sequence>
<name>A0A444R7W6_ECOLX</name>
<dbReference type="InterPro" id="IPR027417">
    <property type="entry name" value="P-loop_NTPase"/>
</dbReference>
<dbReference type="EMBL" id="SCJN01000228">
    <property type="protein sequence ID" value="RXD11288.1"/>
    <property type="molecule type" value="Genomic_DNA"/>
</dbReference>
<organism evidence="1 2">
    <name type="scientific">Escherichia coli</name>
    <dbReference type="NCBI Taxonomy" id="562"/>
    <lineage>
        <taxon>Bacteria</taxon>
        <taxon>Pseudomonadati</taxon>
        <taxon>Pseudomonadota</taxon>
        <taxon>Gammaproteobacteria</taxon>
        <taxon>Enterobacterales</taxon>
        <taxon>Enterobacteriaceae</taxon>
        <taxon>Escherichia</taxon>
    </lineage>
</organism>
<comment type="caution">
    <text evidence="1">The sequence shown here is derived from an EMBL/GenBank/DDBJ whole genome shotgun (WGS) entry which is preliminary data.</text>
</comment>
<evidence type="ECO:0000313" key="1">
    <source>
        <dbReference type="EMBL" id="RXD11288.1"/>
    </source>
</evidence>
<accession>A0A444R7W6</accession>
<dbReference type="SUPFAM" id="SSF52540">
    <property type="entry name" value="P-loop containing nucleoside triphosphate hydrolases"/>
    <property type="match status" value="1"/>
</dbReference>
<dbReference type="AlphaFoldDB" id="A0A444R7W6"/>
<protein>
    <submittedName>
        <fullName evidence="1">Uncharacterized protein</fullName>
    </submittedName>
</protein>
<reference evidence="1 2" key="1">
    <citation type="submission" date="2019-01" db="EMBL/GenBank/DDBJ databases">
        <title>Genomic analysis of febrile catheter-associated UTI E. coli isolates.</title>
        <authorList>
            <person name="Potter R."/>
            <person name="Zou Z."/>
            <person name="Henderson J."/>
            <person name="Dantas G."/>
        </authorList>
    </citation>
    <scope>NUCLEOTIDE SEQUENCE [LARGE SCALE GENOMIC DNA]</scope>
    <source>
        <strain evidence="1 2">29_CAASB</strain>
    </source>
</reference>
<proteinExistence type="predicted"/>
<gene>
    <name evidence="1" type="ORF">EPS76_21110</name>
</gene>
<evidence type="ECO:0000313" key="2">
    <source>
        <dbReference type="Proteomes" id="UP000288730"/>
    </source>
</evidence>